<dbReference type="STRING" id="1503961.SAMN05421736_12369"/>
<dbReference type="PANTHER" id="PTHR22550">
    <property type="entry name" value="SPORE GERMINATION PROTEIN"/>
    <property type="match status" value="1"/>
</dbReference>
<evidence type="ECO:0000256" key="4">
    <source>
        <dbReference type="PIRNR" id="PIRNR005690"/>
    </source>
</evidence>
<keyword evidence="5" id="KW-1133">Transmembrane helix</keyword>
<gene>
    <name evidence="6" type="ORF">SAMN05421736_12369</name>
</gene>
<evidence type="ECO:0000256" key="3">
    <source>
        <dbReference type="ARBA" id="ARBA00023136"/>
    </source>
</evidence>
<comment type="subcellular location">
    <subcellularLocation>
        <location evidence="4">Cell membrane</location>
    </subcellularLocation>
    <subcellularLocation>
        <location evidence="1">Membrane</location>
        <topology evidence="1">Multi-pass membrane protein</topology>
    </subcellularLocation>
</comment>
<keyword evidence="3 4" id="KW-0472">Membrane</keyword>
<dbReference type="GO" id="GO:0005886">
    <property type="term" value="C:plasma membrane"/>
    <property type="evidence" value="ECO:0007669"/>
    <property type="project" value="UniProtKB-SubCell"/>
</dbReference>
<dbReference type="InterPro" id="IPR004995">
    <property type="entry name" value="Spore_Ger"/>
</dbReference>
<feature type="transmembrane region" description="Helical" evidence="5">
    <location>
        <begin position="459"/>
        <end position="480"/>
    </location>
</feature>
<dbReference type="Pfam" id="PF03323">
    <property type="entry name" value="GerA"/>
    <property type="match status" value="1"/>
</dbReference>
<evidence type="ECO:0000256" key="5">
    <source>
        <dbReference type="SAM" id="Phobius"/>
    </source>
</evidence>
<reference evidence="7" key="1">
    <citation type="submission" date="2016-10" db="EMBL/GenBank/DDBJ databases">
        <authorList>
            <person name="Varghese N."/>
            <person name="Submissions S."/>
        </authorList>
    </citation>
    <scope>NUCLEOTIDE SEQUENCE [LARGE SCALE GENOMIC DNA]</scope>
    <source>
        <strain evidence="7">SP</strain>
    </source>
</reference>
<dbReference type="PIRSF" id="PIRSF005690">
    <property type="entry name" value="GerBA"/>
    <property type="match status" value="1"/>
</dbReference>
<dbReference type="InterPro" id="IPR050768">
    <property type="entry name" value="UPF0353/GerABKA_families"/>
</dbReference>
<organism evidence="6 7">
    <name type="scientific">Evansella caseinilytica</name>
    <dbReference type="NCBI Taxonomy" id="1503961"/>
    <lineage>
        <taxon>Bacteria</taxon>
        <taxon>Bacillati</taxon>
        <taxon>Bacillota</taxon>
        <taxon>Bacilli</taxon>
        <taxon>Bacillales</taxon>
        <taxon>Bacillaceae</taxon>
        <taxon>Evansella</taxon>
    </lineage>
</organism>
<dbReference type="AlphaFoldDB" id="A0A1H3UML0"/>
<dbReference type="EMBL" id="FNPI01000023">
    <property type="protein sequence ID" value="SDZ63644.1"/>
    <property type="molecule type" value="Genomic_DNA"/>
</dbReference>
<dbReference type="GO" id="GO:0009847">
    <property type="term" value="P:spore germination"/>
    <property type="evidence" value="ECO:0007669"/>
    <property type="project" value="UniProtKB-UniRule"/>
</dbReference>
<evidence type="ECO:0000313" key="7">
    <source>
        <dbReference type="Proteomes" id="UP000198935"/>
    </source>
</evidence>
<evidence type="ECO:0000313" key="6">
    <source>
        <dbReference type="EMBL" id="SDZ63644.1"/>
    </source>
</evidence>
<keyword evidence="5" id="KW-0812">Transmembrane</keyword>
<dbReference type="PANTHER" id="PTHR22550:SF5">
    <property type="entry name" value="LEUCINE ZIPPER PROTEIN 4"/>
    <property type="match status" value="1"/>
</dbReference>
<name>A0A1H3UML0_9BACI</name>
<accession>A0A1H3UML0</accession>
<feature type="transmembrane region" description="Helical" evidence="5">
    <location>
        <begin position="428"/>
        <end position="447"/>
    </location>
</feature>
<evidence type="ECO:0000256" key="2">
    <source>
        <dbReference type="ARBA" id="ARBA00005278"/>
    </source>
</evidence>
<dbReference type="Proteomes" id="UP000198935">
    <property type="component" value="Unassembled WGS sequence"/>
</dbReference>
<comment type="similarity">
    <text evidence="2 4">Belongs to the GerABKA family.</text>
</comment>
<evidence type="ECO:0000256" key="1">
    <source>
        <dbReference type="ARBA" id="ARBA00004141"/>
    </source>
</evidence>
<keyword evidence="7" id="KW-1185">Reference proteome</keyword>
<feature type="transmembrane region" description="Helical" evidence="5">
    <location>
        <begin position="330"/>
        <end position="352"/>
    </location>
</feature>
<protein>
    <submittedName>
        <fullName evidence="6">Spore germination protein KA</fullName>
    </submittedName>
</protein>
<proteinExistence type="inferred from homology"/>
<sequence>MKKKKTRKTTSRFSLFNRSKNRSADFAEEMSTQIEQAIDSTDGIDSRVQKNIDRLKDIMGNSHDFIVREVIIRTEPFIQAAAMYIDGLADHTLISDFIIKAILEENHPTGDVEPAALLTTIKKQMLTIANVTMEDDWKTIVHSLLSGNTILFVDGIPKAFVGETAGGEWRSIEEPTSEITIRGAKDSFNESLLTNISLIRRRIKSPQVRIDLFQLGTLSRTDTVIFYIDGITDRRIVQEVEQRMKQIKADKITGSSYVEEWIQDQTLTVFPTVFNTERPDIVVNCLMEGRVAILVDGSPFALIVPTDFSQFFKAAEDYYQRFDLSTLIRVLRYFAFSVSLLGPSIYIALITFHQDLIPTTLVISLAAQREGIPFPAFIEALIMEVTFEVLREAGVRMPRAIGQAVSIVGALVIGQAAVQAGIVSAAMVIVVAGTAIASFTTPAYNLAVAARILRFAMMFLAATMGLYGILLGLIIMIAHLTSLKSFGSPYLSPFAPFYPKEHADGLFRFPQWLRRKSEGKTFSQTERG</sequence>